<dbReference type="InterPro" id="IPR016193">
    <property type="entry name" value="Cytidine_deaminase-like"/>
</dbReference>
<dbReference type="PANTHER" id="PTHR11692">
    <property type="entry name" value="BIFUNCTIONAL PURINE BIOSYNTHESIS PROTEIN PURH"/>
    <property type="match status" value="1"/>
</dbReference>
<gene>
    <name evidence="1" type="ORF">B7727_01580</name>
</gene>
<dbReference type="PANTHER" id="PTHR11692:SF0">
    <property type="entry name" value="BIFUNCTIONAL PURINE BIOSYNTHESIS PROTEIN ATIC"/>
    <property type="match status" value="1"/>
</dbReference>
<dbReference type="GO" id="GO:0003937">
    <property type="term" value="F:IMP cyclohydrolase activity"/>
    <property type="evidence" value="ECO:0007669"/>
    <property type="project" value="InterPro"/>
</dbReference>
<dbReference type="GO" id="GO:0005829">
    <property type="term" value="C:cytosol"/>
    <property type="evidence" value="ECO:0007669"/>
    <property type="project" value="TreeGrafter"/>
</dbReference>
<reference evidence="1" key="1">
    <citation type="journal article" date="2016" name="Eur. J. Clin. Microbiol. Infect. Dis.">
        <title>Whole genome sequencing as a tool for phylogenetic analysis of clinical strains of Mitis group streptococci.</title>
        <authorList>
            <person name="Rasmussen L.H."/>
            <person name="Dargis R."/>
            <person name="Hojholt K."/>
            <person name="Christensen J.J."/>
            <person name="Skovgaard O."/>
            <person name="Justesen U.S."/>
            <person name="Rosenvinge F.S."/>
            <person name="Moser C."/>
            <person name="Lukjancenko O."/>
            <person name="Rasmussen S."/>
            <person name="Nielsen X.C."/>
        </authorList>
    </citation>
    <scope>NUCLEOTIDE SEQUENCE [LARGE SCALE GENOMIC DNA]</scope>
    <source>
        <strain evidence="1">B_003802_10</strain>
    </source>
</reference>
<sequence length="45" mass="4959">MEEIAKAGIKAIIQPGGSVRDQESIEAADKYGLTMVFTGVRHFRH</sequence>
<comment type="caution">
    <text evidence="1">The sequence shown here is derived from an EMBL/GenBank/DDBJ whole genome shotgun (WGS) entry which is preliminary data.</text>
</comment>
<evidence type="ECO:0000313" key="1">
    <source>
        <dbReference type="EMBL" id="ORO44802.1"/>
    </source>
</evidence>
<dbReference type="SUPFAM" id="SSF53927">
    <property type="entry name" value="Cytidine deaminase-like"/>
    <property type="match status" value="1"/>
</dbReference>
<keyword evidence="1" id="KW-0808">Transferase</keyword>
<dbReference type="RefSeq" id="WP_004269648.1">
    <property type="nucleotide sequence ID" value="NZ_NCUE01000015.1"/>
</dbReference>
<accession>A0A1X1GDH6</accession>
<reference evidence="1" key="2">
    <citation type="submission" date="2017-04" db="EMBL/GenBank/DDBJ databases">
        <authorList>
            <person name="Afonso C.L."/>
            <person name="Miller P.J."/>
            <person name="Scott M.A."/>
            <person name="Spackman E."/>
            <person name="Goraichik I."/>
            <person name="Dimitrov K.M."/>
            <person name="Suarez D.L."/>
            <person name="Swayne D.E."/>
        </authorList>
    </citation>
    <scope>NUCLEOTIDE SEQUENCE</scope>
    <source>
        <strain evidence="1">B_003802_10</strain>
    </source>
</reference>
<dbReference type="Proteomes" id="UP000193958">
    <property type="component" value="Unassembled WGS sequence"/>
</dbReference>
<name>A0A1X1GDH6_STROR</name>
<dbReference type="Gene3D" id="3.40.140.20">
    <property type="match status" value="1"/>
</dbReference>
<proteinExistence type="predicted"/>
<dbReference type="InterPro" id="IPR024051">
    <property type="entry name" value="AICAR_Tfase_dup_dom_sf"/>
</dbReference>
<dbReference type="EMBL" id="NCUE01000015">
    <property type="protein sequence ID" value="ORO44802.1"/>
    <property type="molecule type" value="Genomic_DNA"/>
</dbReference>
<organism evidence="1">
    <name type="scientific">Streptococcus oralis subsp. tigurinus</name>
    <dbReference type="NCBI Taxonomy" id="1077464"/>
    <lineage>
        <taxon>Bacteria</taxon>
        <taxon>Bacillati</taxon>
        <taxon>Bacillota</taxon>
        <taxon>Bacilli</taxon>
        <taxon>Lactobacillales</taxon>
        <taxon>Streptococcaceae</taxon>
        <taxon>Streptococcus</taxon>
    </lineage>
</organism>
<dbReference type="AlphaFoldDB" id="A0A1X1GDH6"/>
<protein>
    <submittedName>
        <fullName evidence="1">Phosphoribosylaminoimidazolecarboxamide formyltransferase</fullName>
    </submittedName>
</protein>
<dbReference type="GO" id="GO:0006189">
    <property type="term" value="P:'de novo' IMP biosynthetic process"/>
    <property type="evidence" value="ECO:0007669"/>
    <property type="project" value="TreeGrafter"/>
</dbReference>
<dbReference type="InterPro" id="IPR002695">
    <property type="entry name" value="PurH-like"/>
</dbReference>
<dbReference type="GO" id="GO:0004643">
    <property type="term" value="F:phosphoribosylaminoimidazolecarboxamide formyltransferase activity"/>
    <property type="evidence" value="ECO:0007669"/>
    <property type="project" value="InterPro"/>
</dbReference>